<dbReference type="PANTHER" id="PTHR42815:SF2">
    <property type="entry name" value="FAD-BINDING, PUTATIVE (AFU_ORTHOLOGUE AFUA_6G07600)-RELATED"/>
    <property type="match status" value="1"/>
</dbReference>
<comment type="caution">
    <text evidence="2">The sequence shown here is derived from an EMBL/GenBank/DDBJ whole genome shotgun (WGS) entry which is preliminary data.</text>
</comment>
<reference evidence="2 3" key="1">
    <citation type="submission" date="2019-08" db="EMBL/GenBank/DDBJ databases">
        <title>Seonamhaeicola sediminis sp. nov., isolated from marine sediment.</title>
        <authorList>
            <person name="Cao W.R."/>
        </authorList>
    </citation>
    <scope>NUCLEOTIDE SEQUENCE [LARGE SCALE GENOMIC DNA]</scope>
    <source>
        <strain evidence="2 3">B011</strain>
    </source>
</reference>
<gene>
    <name evidence="2" type="ORF">FUA24_15680</name>
</gene>
<name>A0A5D0HTW0_9FLAO</name>
<organism evidence="2 3">
    <name type="scientific">Seonamhaeicola marinus</name>
    <dbReference type="NCBI Taxonomy" id="1912246"/>
    <lineage>
        <taxon>Bacteria</taxon>
        <taxon>Pseudomonadati</taxon>
        <taxon>Bacteroidota</taxon>
        <taxon>Flavobacteriia</taxon>
        <taxon>Flavobacteriales</taxon>
        <taxon>Flavobacteriaceae</taxon>
    </lineage>
</organism>
<dbReference type="AlphaFoldDB" id="A0A5D0HTW0"/>
<evidence type="ECO:0000259" key="1">
    <source>
        <dbReference type="Pfam" id="PF01243"/>
    </source>
</evidence>
<accession>A0A5D0HTW0</accession>
<dbReference type="RefSeq" id="WP_148543990.1">
    <property type="nucleotide sequence ID" value="NZ_VSDQ01000679.1"/>
</dbReference>
<proteinExistence type="predicted"/>
<keyword evidence="3" id="KW-1185">Reference proteome</keyword>
<dbReference type="InterPro" id="IPR011576">
    <property type="entry name" value="Pyridox_Oxase_N"/>
</dbReference>
<dbReference type="OrthoDB" id="9796486at2"/>
<feature type="domain" description="Pyridoxamine 5'-phosphate oxidase N-terminal" evidence="1">
    <location>
        <begin position="42"/>
        <end position="161"/>
    </location>
</feature>
<evidence type="ECO:0000313" key="2">
    <source>
        <dbReference type="EMBL" id="TYA74748.1"/>
    </source>
</evidence>
<dbReference type="Gene3D" id="2.30.110.10">
    <property type="entry name" value="Electron Transport, Fmn-binding Protein, Chain A"/>
    <property type="match status" value="1"/>
</dbReference>
<sequence>MEKTYISDIAFSDAVKKRQEENGSRRIYENMAKKRDWDNTISEQLKGFIKERDSFYMASANAEGQPYIQHRGGPKGFLKVVDDRHLAFADFSGNRQYISTGNFDDNPKVHLFLMDYPNRTRIKIWGEARIVPATDDLIELVKDPEYNVPIERIIKIKVTAWNANCPQHIKERYTLEDMDPKLQFLRQKINLLEKQIETLESRQ</sequence>
<dbReference type="Pfam" id="PF01243">
    <property type="entry name" value="PNPOx_N"/>
    <property type="match status" value="1"/>
</dbReference>
<dbReference type="InterPro" id="IPR012349">
    <property type="entry name" value="Split_barrel_FMN-bd"/>
</dbReference>
<evidence type="ECO:0000313" key="3">
    <source>
        <dbReference type="Proteomes" id="UP000323930"/>
    </source>
</evidence>
<dbReference type="PANTHER" id="PTHR42815">
    <property type="entry name" value="FAD-BINDING, PUTATIVE (AFU_ORTHOLOGUE AFUA_6G07600)-RELATED"/>
    <property type="match status" value="1"/>
</dbReference>
<dbReference type="EMBL" id="VSDQ01000679">
    <property type="protein sequence ID" value="TYA74748.1"/>
    <property type="molecule type" value="Genomic_DNA"/>
</dbReference>
<protein>
    <submittedName>
        <fullName evidence="2">Pyridoxamine 5'-phosphate oxidase family protein</fullName>
    </submittedName>
</protein>
<dbReference type="Proteomes" id="UP000323930">
    <property type="component" value="Unassembled WGS sequence"/>
</dbReference>
<dbReference type="SUPFAM" id="SSF50475">
    <property type="entry name" value="FMN-binding split barrel"/>
    <property type="match status" value="1"/>
</dbReference>